<dbReference type="Proteomes" id="UP001369086">
    <property type="component" value="Unassembled WGS sequence"/>
</dbReference>
<dbReference type="PANTHER" id="PTHR14917:SF4">
    <property type="entry name" value="SPERMATOGENESIS-ASSOCIATED 7"/>
    <property type="match status" value="1"/>
</dbReference>
<evidence type="ECO:0000256" key="1">
    <source>
        <dbReference type="SAM" id="MobiDB-lite"/>
    </source>
</evidence>
<accession>A0ABR0Z977</accession>
<comment type="caution">
    <text evidence="2">The sequence shown here is derived from an EMBL/GenBank/DDBJ whole genome shotgun (WGS) entry which is preliminary data.</text>
</comment>
<protein>
    <submittedName>
        <fullName evidence="2">Spermatogenesis-associated protein 7-like</fullName>
    </submittedName>
</protein>
<reference evidence="2 3" key="1">
    <citation type="submission" date="2021-05" db="EMBL/GenBank/DDBJ databases">
        <authorList>
            <person name="Zahm M."/>
            <person name="Klopp C."/>
            <person name="Cabau C."/>
            <person name="Kuhl H."/>
            <person name="Suciu R."/>
            <person name="Ciorpac M."/>
            <person name="Holostenco D."/>
            <person name="Gessner J."/>
            <person name="Wuertz S."/>
            <person name="Hohne C."/>
            <person name="Stock M."/>
            <person name="Gislard M."/>
            <person name="Lluch J."/>
            <person name="Milhes M."/>
            <person name="Lampietro C."/>
            <person name="Lopez Roques C."/>
            <person name="Donnadieu C."/>
            <person name="Du K."/>
            <person name="Schartl M."/>
            <person name="Guiguen Y."/>
        </authorList>
    </citation>
    <scope>NUCLEOTIDE SEQUENCE [LARGE SCALE GENOMIC DNA]</scope>
    <source>
        <strain evidence="2">Hh-F2</strain>
        <tissue evidence="2">Blood</tissue>
    </source>
</reference>
<feature type="compositionally biased region" description="Polar residues" evidence="1">
    <location>
        <begin position="175"/>
        <end position="192"/>
    </location>
</feature>
<dbReference type="EMBL" id="JAHFZB010000015">
    <property type="protein sequence ID" value="KAK6481385.1"/>
    <property type="molecule type" value="Genomic_DNA"/>
</dbReference>
<keyword evidence="3" id="KW-1185">Reference proteome</keyword>
<proteinExistence type="predicted"/>
<feature type="region of interest" description="Disordered" evidence="1">
    <location>
        <begin position="168"/>
        <end position="198"/>
    </location>
</feature>
<dbReference type="InterPro" id="IPR029357">
    <property type="entry name" value="SPATA7"/>
</dbReference>
<evidence type="ECO:0000313" key="2">
    <source>
        <dbReference type="EMBL" id="KAK6481385.1"/>
    </source>
</evidence>
<sequence length="575" mass="65710">MGYTDINNMDKGNAYCIGSPSRSTMQYLVQDHMSAHYKKVISAKASVDNSVPKSLLASIKYSDQQRREKMKKEVDRYKRGVLAARSLAGESYRSNGRYSSTETIKNSVPVQDNGVEEFYPYSESRPASSPRFVISPHSKAHPSVNDSTRENAQKIYYRSCSDLTYRSSTSKRQRSVYSSSGSVLKNQNTGKSFQDPKQKTYSGDLLEKHSHNFKEEQLFTPRTLKKDNKSFLSQYRYYTPPKRKPEKDKTRVNQEAKIMINQDTQTEESCEAGTASQDKKRLTEAEWVVQQADYTEHMWSDEEADAGENSGYGFHIKEPKSSLENTDHMYTFSRLTPDRMKSPTMRKVQAEEEELRYLKFVADVTNEILTLGLYSNRVLERVFQRHVEQNKHRLDKDQMCHLLDVLRDDLGCSSDDKYSRLTESNTLFGHREATHLHSENLKLNGVDTRNSTESAYVLGEDLWNGVISNYSSTSLCTEHSYPTALPEYQQQQVEGLEEEKPQVETHKGKSSDFTIVELAPDGENEVDRGSKDVEDLGKSLAESLLVSDQNEPCEILEESCKRDSKSDCDISDEDF</sequence>
<gene>
    <name evidence="2" type="ORF">HHUSO_G17625</name>
</gene>
<evidence type="ECO:0000313" key="3">
    <source>
        <dbReference type="Proteomes" id="UP001369086"/>
    </source>
</evidence>
<organism evidence="2 3">
    <name type="scientific">Huso huso</name>
    <name type="common">Beluga</name>
    <name type="synonym">Acipenser huso</name>
    <dbReference type="NCBI Taxonomy" id="61971"/>
    <lineage>
        <taxon>Eukaryota</taxon>
        <taxon>Metazoa</taxon>
        <taxon>Chordata</taxon>
        <taxon>Craniata</taxon>
        <taxon>Vertebrata</taxon>
        <taxon>Euteleostomi</taxon>
        <taxon>Actinopterygii</taxon>
        <taxon>Chondrostei</taxon>
        <taxon>Acipenseriformes</taxon>
        <taxon>Acipenseridae</taxon>
        <taxon>Huso</taxon>
    </lineage>
</organism>
<name>A0ABR0Z977_HUSHU</name>
<dbReference type="PANTHER" id="PTHR14917">
    <property type="entry name" value="SPERMATOGENESIS-ASSOCIATED PROTEIN 7"/>
    <property type="match status" value="1"/>
</dbReference>
<dbReference type="Pfam" id="PF15244">
    <property type="entry name" value="HSD3"/>
    <property type="match status" value="1"/>
</dbReference>